<evidence type="ECO:0000256" key="3">
    <source>
        <dbReference type="ARBA" id="ARBA00022857"/>
    </source>
</evidence>
<dbReference type="GO" id="GO:0005524">
    <property type="term" value="F:ATP binding"/>
    <property type="evidence" value="ECO:0007669"/>
    <property type="project" value="UniProtKB-KW"/>
</dbReference>
<comment type="cofactor">
    <cofactor evidence="6">
        <name>a divalent metal cation</name>
        <dbReference type="ChEBI" id="CHEBI:60240"/>
    </cofactor>
</comment>
<dbReference type="GO" id="GO:0006741">
    <property type="term" value="P:NADP+ biosynthetic process"/>
    <property type="evidence" value="ECO:0007669"/>
    <property type="project" value="UniProtKB-UniRule"/>
</dbReference>
<dbReference type="Gene3D" id="2.60.200.30">
    <property type="entry name" value="Probable inorganic polyphosphate/atp-NAD kinase, domain 2"/>
    <property type="match status" value="1"/>
</dbReference>
<keyword evidence="6" id="KW-0067">ATP-binding</keyword>
<evidence type="ECO:0000256" key="6">
    <source>
        <dbReference type="HAMAP-Rule" id="MF_00361"/>
    </source>
</evidence>
<feature type="binding site" evidence="6">
    <location>
        <begin position="139"/>
        <end position="140"/>
    </location>
    <ligand>
        <name>NAD(+)</name>
        <dbReference type="ChEBI" id="CHEBI:57540"/>
    </ligand>
</feature>
<dbReference type="SUPFAM" id="SSF111331">
    <property type="entry name" value="NAD kinase/diacylglycerol kinase-like"/>
    <property type="match status" value="1"/>
</dbReference>
<dbReference type="GO" id="GO:0003951">
    <property type="term" value="F:NAD+ kinase activity"/>
    <property type="evidence" value="ECO:0007669"/>
    <property type="project" value="UniProtKB-UniRule"/>
</dbReference>
<feature type="active site" description="Proton acceptor" evidence="6">
    <location>
        <position position="69"/>
    </location>
</feature>
<dbReference type="HAMAP" id="MF_00361">
    <property type="entry name" value="NAD_kinase"/>
    <property type="match status" value="1"/>
</dbReference>
<dbReference type="InterPro" id="IPR016064">
    <property type="entry name" value="NAD/diacylglycerol_kinase_sf"/>
</dbReference>
<reference evidence="7" key="1">
    <citation type="submission" date="2020-10" db="EMBL/GenBank/DDBJ databases">
        <authorList>
            <person name="Gilroy R."/>
        </authorList>
    </citation>
    <scope>NUCLEOTIDE SEQUENCE</scope>
    <source>
        <strain evidence="7">ChiSxjej2B14-8506</strain>
    </source>
</reference>
<dbReference type="AlphaFoldDB" id="A0A9D1LS49"/>
<dbReference type="Gene3D" id="3.40.50.10330">
    <property type="entry name" value="Probable inorganic polyphosphate/atp-NAD kinase, domain 1"/>
    <property type="match status" value="1"/>
</dbReference>
<evidence type="ECO:0000313" key="7">
    <source>
        <dbReference type="EMBL" id="HIU47038.1"/>
    </source>
</evidence>
<feature type="binding site" evidence="6">
    <location>
        <position position="151"/>
    </location>
    <ligand>
        <name>NAD(+)</name>
        <dbReference type="ChEBI" id="CHEBI:57540"/>
    </ligand>
</feature>
<comment type="caution">
    <text evidence="6">Lacks conserved residue(s) required for the propagation of feature annotation.</text>
</comment>
<evidence type="ECO:0000256" key="2">
    <source>
        <dbReference type="ARBA" id="ARBA00022777"/>
    </source>
</evidence>
<reference evidence="7" key="2">
    <citation type="journal article" date="2021" name="PeerJ">
        <title>Extensive microbial diversity within the chicken gut microbiome revealed by metagenomics and culture.</title>
        <authorList>
            <person name="Gilroy R."/>
            <person name="Ravi A."/>
            <person name="Getino M."/>
            <person name="Pursley I."/>
            <person name="Horton D.L."/>
            <person name="Alikhan N.F."/>
            <person name="Baker D."/>
            <person name="Gharbi K."/>
            <person name="Hall N."/>
            <person name="Watson M."/>
            <person name="Adriaenssens E.M."/>
            <person name="Foster-Nyarko E."/>
            <person name="Jarju S."/>
            <person name="Secka A."/>
            <person name="Antonio M."/>
            <person name="Oren A."/>
            <person name="Chaudhuri R.R."/>
            <person name="La Ragione R."/>
            <person name="Hildebrand F."/>
            <person name="Pallen M.J."/>
        </authorList>
    </citation>
    <scope>NUCLEOTIDE SEQUENCE</scope>
    <source>
        <strain evidence="7">ChiSxjej2B14-8506</strain>
    </source>
</reference>
<feature type="binding site" evidence="6">
    <location>
        <begin position="181"/>
        <end position="186"/>
    </location>
    <ligand>
        <name>NAD(+)</name>
        <dbReference type="ChEBI" id="CHEBI:57540"/>
    </ligand>
</feature>
<dbReference type="EC" id="2.7.1.23" evidence="6"/>
<accession>A0A9D1LS49</accession>
<keyword evidence="6" id="KW-0547">Nucleotide-binding</keyword>
<evidence type="ECO:0000256" key="5">
    <source>
        <dbReference type="ARBA" id="ARBA00047925"/>
    </source>
</evidence>
<proteinExistence type="inferred from homology"/>
<dbReference type="GO" id="GO:0046872">
    <property type="term" value="F:metal ion binding"/>
    <property type="evidence" value="ECO:0007669"/>
    <property type="project" value="UniProtKB-UniRule"/>
</dbReference>
<comment type="catalytic activity">
    <reaction evidence="5 6">
        <text>NAD(+) + ATP = ADP + NADP(+) + H(+)</text>
        <dbReference type="Rhea" id="RHEA:18629"/>
        <dbReference type="ChEBI" id="CHEBI:15378"/>
        <dbReference type="ChEBI" id="CHEBI:30616"/>
        <dbReference type="ChEBI" id="CHEBI:57540"/>
        <dbReference type="ChEBI" id="CHEBI:58349"/>
        <dbReference type="ChEBI" id="CHEBI:456216"/>
        <dbReference type="EC" id="2.7.1.23"/>
    </reaction>
</comment>
<organism evidence="7 8">
    <name type="scientific">Candidatus Fimadaptatus faecigallinarum</name>
    <dbReference type="NCBI Taxonomy" id="2840814"/>
    <lineage>
        <taxon>Bacteria</taxon>
        <taxon>Bacillati</taxon>
        <taxon>Bacillota</taxon>
        <taxon>Clostridia</taxon>
        <taxon>Eubacteriales</taxon>
        <taxon>Candidatus Fimadaptatus</taxon>
    </lineage>
</organism>
<keyword evidence="2 6" id="KW-0418">Kinase</keyword>
<comment type="caution">
    <text evidence="7">The sequence shown here is derived from an EMBL/GenBank/DDBJ whole genome shotgun (WGS) entry which is preliminary data.</text>
</comment>
<dbReference type="Pfam" id="PF01513">
    <property type="entry name" value="NAD_kinase"/>
    <property type="match status" value="1"/>
</dbReference>
<comment type="subcellular location">
    <subcellularLocation>
        <location evidence="6">Cytoplasm</location>
    </subcellularLocation>
</comment>
<evidence type="ECO:0000256" key="1">
    <source>
        <dbReference type="ARBA" id="ARBA00022679"/>
    </source>
</evidence>
<keyword evidence="6" id="KW-0963">Cytoplasm</keyword>
<dbReference type="InterPro" id="IPR002504">
    <property type="entry name" value="NADK"/>
</dbReference>
<keyword evidence="1 6" id="KW-0808">Transferase</keyword>
<dbReference type="EMBL" id="DVNK01000043">
    <property type="protein sequence ID" value="HIU47038.1"/>
    <property type="molecule type" value="Genomic_DNA"/>
</dbReference>
<feature type="binding site" evidence="6">
    <location>
        <position position="170"/>
    </location>
    <ligand>
        <name>NAD(+)</name>
        <dbReference type="ChEBI" id="CHEBI:57540"/>
    </ligand>
</feature>
<dbReference type="GO" id="GO:0019674">
    <property type="term" value="P:NAD+ metabolic process"/>
    <property type="evidence" value="ECO:0007669"/>
    <property type="project" value="InterPro"/>
</dbReference>
<evidence type="ECO:0000313" key="8">
    <source>
        <dbReference type="Proteomes" id="UP000824123"/>
    </source>
</evidence>
<feature type="binding site" evidence="6">
    <location>
        <begin position="69"/>
        <end position="70"/>
    </location>
    <ligand>
        <name>NAD(+)</name>
        <dbReference type="ChEBI" id="CHEBI:57540"/>
    </ligand>
</feature>
<comment type="similarity">
    <text evidence="6">Belongs to the NAD kinase family.</text>
</comment>
<dbReference type="PANTHER" id="PTHR20275">
    <property type="entry name" value="NAD KINASE"/>
    <property type="match status" value="1"/>
</dbReference>
<name>A0A9D1LS49_9FIRM</name>
<dbReference type="Pfam" id="PF20143">
    <property type="entry name" value="NAD_kinase_C"/>
    <property type="match status" value="1"/>
</dbReference>
<dbReference type="GO" id="GO:0005737">
    <property type="term" value="C:cytoplasm"/>
    <property type="evidence" value="ECO:0007669"/>
    <property type="project" value="UniProtKB-SubCell"/>
</dbReference>
<keyword evidence="4 6" id="KW-0520">NAD</keyword>
<keyword evidence="3 6" id="KW-0521">NADP</keyword>
<gene>
    <name evidence="6" type="primary">nadK</name>
    <name evidence="7" type="ORF">IAC59_07235</name>
</gene>
<dbReference type="InterPro" id="IPR017438">
    <property type="entry name" value="ATP-NAD_kinase_N"/>
</dbReference>
<dbReference type="InterPro" id="IPR017437">
    <property type="entry name" value="ATP-NAD_kinase_PpnK-typ_C"/>
</dbReference>
<dbReference type="PANTHER" id="PTHR20275:SF0">
    <property type="entry name" value="NAD KINASE"/>
    <property type="match status" value="1"/>
</dbReference>
<sequence length="283" mass="30466">MKVTRVGVYWNSGKAHGLSCARELIALLEHSGLELVPERALALALGTGDGVELERMAEITDLIVVLGGDGTLLSAAVPAARCDVPLLGVNIGHMGFMTETTPDELPEAVARLRDGRFEIERRMMISAECDAWPAQVALNDIVIYRSTSELHIVETRVSVGGACLGRIMSDGLIVATPTGSTAYSLSAGGPVVDPLLDCILVTPICPHSPLSRPAVLPEWERVRINTPADGMELLLSADSRPPVRIAPGASVFISKSELRAGFVRLKRRSFYDAFRLKISEWSN</sequence>
<comment type="function">
    <text evidence="6">Involved in the regulation of the intracellular balance of NAD and NADP, and is a key enzyme in the biosynthesis of NADP. Catalyzes specifically the phosphorylation on 2'-hydroxyl of the adenosine moiety of NAD to yield NADP.</text>
</comment>
<dbReference type="GO" id="GO:0051287">
    <property type="term" value="F:NAD binding"/>
    <property type="evidence" value="ECO:0007669"/>
    <property type="project" value="UniProtKB-ARBA"/>
</dbReference>
<protein>
    <recommendedName>
        <fullName evidence="6">NAD kinase</fullName>
        <ecNumber evidence="6">2.7.1.23</ecNumber>
    </recommendedName>
    <alternativeName>
        <fullName evidence="6">ATP-dependent NAD kinase</fullName>
    </alternativeName>
</protein>
<evidence type="ECO:0000256" key="4">
    <source>
        <dbReference type="ARBA" id="ARBA00023027"/>
    </source>
</evidence>
<dbReference type="Proteomes" id="UP000824123">
    <property type="component" value="Unassembled WGS sequence"/>
</dbReference>